<name>A0A3T1D1R9_9BACL</name>
<proteinExistence type="predicted"/>
<reference evidence="1 2" key="1">
    <citation type="submission" date="2019-01" db="EMBL/GenBank/DDBJ databases">
        <title>Complete genome sequence of Cohnella hallensis HS21 isolated from Korean fir (Abies koreana) rhizospheric soil.</title>
        <authorList>
            <person name="Jiang L."/>
            <person name="Kang S.W."/>
            <person name="Kim S."/>
            <person name="Jung J."/>
            <person name="Kim C.Y."/>
            <person name="Kim D.H."/>
            <person name="Kim S.W."/>
            <person name="Lee J."/>
        </authorList>
    </citation>
    <scope>NUCLEOTIDE SEQUENCE [LARGE SCALE GENOMIC DNA]</scope>
    <source>
        <strain evidence="1 2">HS21</strain>
    </source>
</reference>
<organism evidence="1 2">
    <name type="scientific">Cohnella abietis</name>
    <dbReference type="NCBI Taxonomy" id="2507935"/>
    <lineage>
        <taxon>Bacteria</taxon>
        <taxon>Bacillati</taxon>
        <taxon>Bacillota</taxon>
        <taxon>Bacilli</taxon>
        <taxon>Bacillales</taxon>
        <taxon>Paenibacillaceae</taxon>
        <taxon>Cohnella</taxon>
    </lineage>
</organism>
<dbReference type="RefSeq" id="WP_130606276.1">
    <property type="nucleotide sequence ID" value="NZ_AP019400.1"/>
</dbReference>
<accession>A0A3T1D1R9</accession>
<dbReference type="EMBL" id="AP019400">
    <property type="protein sequence ID" value="BBI32034.1"/>
    <property type="molecule type" value="Genomic_DNA"/>
</dbReference>
<evidence type="ECO:0000313" key="1">
    <source>
        <dbReference type="EMBL" id="BBI32034.1"/>
    </source>
</evidence>
<keyword evidence="2" id="KW-1185">Reference proteome</keyword>
<dbReference type="AlphaFoldDB" id="A0A3T1D1R9"/>
<dbReference type="OrthoDB" id="2679560at2"/>
<gene>
    <name evidence="1" type="ORF">KCTCHS21_14330</name>
</gene>
<protein>
    <submittedName>
        <fullName evidence="1">Uncharacterized protein</fullName>
    </submittedName>
</protein>
<sequence length="84" mass="9748">MLRTKEENRIAIAELFADKRGHLGDERFNQLVDEISNVRLEALQKLDSLPKAPIGVLDSNEAERLRLSKEEDMKWLLIKQKYGI</sequence>
<dbReference type="KEGG" id="cohn:KCTCHS21_14330"/>
<dbReference type="Proteomes" id="UP000289856">
    <property type="component" value="Chromosome"/>
</dbReference>
<evidence type="ECO:0000313" key="2">
    <source>
        <dbReference type="Proteomes" id="UP000289856"/>
    </source>
</evidence>